<dbReference type="GO" id="GO:0005829">
    <property type="term" value="C:cytosol"/>
    <property type="evidence" value="ECO:0007669"/>
    <property type="project" value="TreeGrafter"/>
</dbReference>
<evidence type="ECO:0000313" key="3">
    <source>
        <dbReference type="Proteomes" id="UP000077875"/>
    </source>
</evidence>
<accession>A0A172YBM6</accession>
<protein>
    <submittedName>
        <fullName evidence="2">D-aminoacylase</fullName>
    </submittedName>
</protein>
<dbReference type="CDD" id="cd01297">
    <property type="entry name" value="D-aminoacylase"/>
    <property type="match status" value="1"/>
</dbReference>
<dbReference type="Gene3D" id="3.20.20.140">
    <property type="entry name" value="Metal-dependent hydrolases"/>
    <property type="match status" value="1"/>
</dbReference>
<dbReference type="InterPro" id="IPR013108">
    <property type="entry name" value="Amidohydro_3"/>
</dbReference>
<name>A0A172YBM6_9GAMM</name>
<sequence>MTFDLLIRRARIVDGLGGPAYLADVAISGDKIAAIGDLPDGCAVRQIDAEGRYLAPGFIDVHTHDDTNVIRQPDMLPKLSQGVTTVIVGNCGISASPVSLPGDPPDPMNLLGSREDFRYPSFKAYAQALEAASPSINVAALIGHTALRANLMDRFDRPASAEEIARMRELLSDALAQGAIGLSTGLAYINARHAPAEEIDALAAAVGAAGGIYATHLRNEFEGLPEAMHEAFDTARRADVPLVISHLKCAGAGNWGNAPGAIARLEGFAAEHPCNCDCYPYSASSSTLDPGQVTADVEIFITWSAPHPEMAQRTLEAIASQWGLTLLEAAHRLMPAGAVYHNMSEADMNLILAHPLTMVGSDGLPNDPHPHPRLWGTFPRVIAHYCRDRKLFELPEAIRKMTSLPATRFGLEGRGRVETGAFADLVLFDLDMLEDIADFAHPVAAARGIDWVIVNGQIAYHQGRVDSRAGRLLKRTLASAPAEVAHF</sequence>
<gene>
    <name evidence="2" type="ORF">A5892_03550</name>
</gene>
<dbReference type="PANTHER" id="PTHR11647:SF1">
    <property type="entry name" value="COLLAPSIN RESPONSE MEDIATOR PROTEIN"/>
    <property type="match status" value="1"/>
</dbReference>
<dbReference type="Gene3D" id="3.30.1490.130">
    <property type="entry name" value="D-aminoacylase. Domain 3"/>
    <property type="match status" value="1"/>
</dbReference>
<dbReference type="GO" id="GO:0016811">
    <property type="term" value="F:hydrolase activity, acting on carbon-nitrogen (but not peptide) bonds, in linear amides"/>
    <property type="evidence" value="ECO:0007669"/>
    <property type="project" value="InterPro"/>
</dbReference>
<reference evidence="2 3" key="1">
    <citation type="submission" date="2016-04" db="EMBL/GenBank/DDBJ databases">
        <title>Complete Genome Sequence of Halotalea alkalilenta IHB B 13600.</title>
        <authorList>
            <person name="Swarnkar M.K."/>
            <person name="Sharma A."/>
            <person name="Kaushal K."/>
            <person name="Soni R."/>
            <person name="Rana S."/>
            <person name="Singh A.K."/>
            <person name="Gulati A."/>
        </authorList>
    </citation>
    <scope>NUCLEOTIDE SEQUENCE [LARGE SCALE GENOMIC DNA]</scope>
    <source>
        <strain evidence="2 3">IHB B 13600</strain>
    </source>
</reference>
<dbReference type="InterPro" id="IPR032466">
    <property type="entry name" value="Metal_Hydrolase"/>
</dbReference>
<dbReference type="AlphaFoldDB" id="A0A172YBM6"/>
<dbReference type="Gene3D" id="2.30.40.10">
    <property type="entry name" value="Urease, subunit C, domain 1"/>
    <property type="match status" value="1"/>
</dbReference>
<dbReference type="RefSeq" id="WP_064121628.1">
    <property type="nucleotide sequence ID" value="NZ_CP015243.1"/>
</dbReference>
<feature type="domain" description="Amidohydrolase 3" evidence="1">
    <location>
        <begin position="47"/>
        <end position="460"/>
    </location>
</feature>
<dbReference type="KEGG" id="haa:A5892_03550"/>
<dbReference type="GO" id="GO:0016812">
    <property type="term" value="F:hydrolase activity, acting on carbon-nitrogen (but not peptide) bonds, in cyclic amides"/>
    <property type="evidence" value="ECO:0007669"/>
    <property type="project" value="TreeGrafter"/>
</dbReference>
<dbReference type="STRING" id="376489.A5892_03550"/>
<organism evidence="2 3">
    <name type="scientific">Halotalea alkalilenta</name>
    <dbReference type="NCBI Taxonomy" id="376489"/>
    <lineage>
        <taxon>Bacteria</taxon>
        <taxon>Pseudomonadati</taxon>
        <taxon>Pseudomonadota</taxon>
        <taxon>Gammaproteobacteria</taxon>
        <taxon>Oceanospirillales</taxon>
        <taxon>Halomonadaceae</taxon>
        <taxon>Halotalea</taxon>
    </lineage>
</organism>
<dbReference type="InterPro" id="IPR050378">
    <property type="entry name" value="Metallo-dep_Hydrolases_sf"/>
</dbReference>
<dbReference type="Proteomes" id="UP000077875">
    <property type="component" value="Chromosome"/>
</dbReference>
<dbReference type="SUPFAM" id="SSF51556">
    <property type="entry name" value="Metallo-dependent hydrolases"/>
    <property type="match status" value="1"/>
</dbReference>
<keyword evidence="3" id="KW-1185">Reference proteome</keyword>
<dbReference type="InterPro" id="IPR023100">
    <property type="entry name" value="D-aminoacylase_insert_dom_sf"/>
</dbReference>
<dbReference type="InterPro" id="IPR011059">
    <property type="entry name" value="Metal-dep_hydrolase_composite"/>
</dbReference>
<dbReference type="EMBL" id="CP015243">
    <property type="protein sequence ID" value="ANF56651.1"/>
    <property type="molecule type" value="Genomic_DNA"/>
</dbReference>
<proteinExistence type="predicted"/>
<dbReference type="PANTHER" id="PTHR11647">
    <property type="entry name" value="HYDRANTOINASE/DIHYDROPYRIMIDINASE FAMILY MEMBER"/>
    <property type="match status" value="1"/>
</dbReference>
<evidence type="ECO:0000259" key="1">
    <source>
        <dbReference type="Pfam" id="PF07969"/>
    </source>
</evidence>
<dbReference type="SUPFAM" id="SSF51338">
    <property type="entry name" value="Composite domain of metallo-dependent hydrolases"/>
    <property type="match status" value="1"/>
</dbReference>
<dbReference type="Pfam" id="PF07969">
    <property type="entry name" value="Amidohydro_3"/>
    <property type="match status" value="1"/>
</dbReference>
<evidence type="ECO:0000313" key="2">
    <source>
        <dbReference type="EMBL" id="ANF56651.1"/>
    </source>
</evidence>